<dbReference type="GO" id="GO:0005737">
    <property type="term" value="C:cytoplasm"/>
    <property type="evidence" value="ECO:0007669"/>
    <property type="project" value="TreeGrafter"/>
</dbReference>
<dbReference type="CDD" id="cd12337">
    <property type="entry name" value="RRM1_SRSF4_like"/>
    <property type="match status" value="1"/>
</dbReference>
<evidence type="ECO:0000256" key="3">
    <source>
        <dbReference type="SAM" id="MobiDB-lite"/>
    </source>
</evidence>
<dbReference type="FunFam" id="3.30.70.330:FF:000420">
    <property type="entry name" value="serine-arginine protein 55 isoform X1"/>
    <property type="match status" value="1"/>
</dbReference>
<dbReference type="PANTHER" id="PTHR23003">
    <property type="entry name" value="RNA RECOGNITION MOTIF RRM DOMAIN CONTAINING PROTEIN"/>
    <property type="match status" value="1"/>
</dbReference>
<dbReference type="PROSITE" id="PS50102">
    <property type="entry name" value="RRM"/>
    <property type="match status" value="1"/>
</dbReference>
<evidence type="ECO:0000256" key="1">
    <source>
        <dbReference type="ARBA" id="ARBA00022884"/>
    </source>
</evidence>
<dbReference type="SMART" id="SM00360">
    <property type="entry name" value="RRM"/>
    <property type="match status" value="1"/>
</dbReference>
<dbReference type="Gene3D" id="3.30.70.330">
    <property type="match status" value="2"/>
</dbReference>
<keyword evidence="1 2" id="KW-0694">RNA-binding</keyword>
<feature type="domain" description="RRM" evidence="4">
    <location>
        <begin position="2"/>
        <end position="72"/>
    </location>
</feature>
<dbReference type="SUPFAM" id="SSF54928">
    <property type="entry name" value="RNA-binding domain, RBD"/>
    <property type="match status" value="1"/>
</dbReference>
<reference evidence="5" key="1">
    <citation type="submission" date="2014-03" db="EMBL/GenBank/DDBJ databases">
        <title>The sialotranscriptome of Amblyomma triste, Amblyomma parvum and Amblyomma cajennense ticks, uncovered by 454-based RNA-seq.</title>
        <authorList>
            <person name="Garcia G.R."/>
            <person name="Gardinassi L.G."/>
            <person name="Ribeiro J.M."/>
            <person name="Anatriello E."/>
            <person name="Ferreira B.R."/>
            <person name="Moreira H.N."/>
            <person name="Mafra C."/>
            <person name="Olegario M.M."/>
            <person name="Szabo P.J."/>
            <person name="Miranda-Santos I.K."/>
            <person name="Maruyama S.R."/>
        </authorList>
    </citation>
    <scope>NUCLEOTIDE SEQUENCE</scope>
    <source>
        <strain evidence="5">Uberlandia</strain>
        <tissue evidence="5">Salivary glands</tissue>
    </source>
</reference>
<evidence type="ECO:0000259" key="4">
    <source>
        <dbReference type="PROSITE" id="PS50102"/>
    </source>
</evidence>
<feature type="region of interest" description="Disordered" evidence="3">
    <location>
        <begin position="72"/>
        <end position="98"/>
    </location>
</feature>
<dbReference type="GO" id="GO:0003729">
    <property type="term" value="F:mRNA binding"/>
    <property type="evidence" value="ECO:0007669"/>
    <property type="project" value="TreeGrafter"/>
</dbReference>
<dbReference type="InterPro" id="IPR012677">
    <property type="entry name" value="Nucleotide-bd_a/b_plait_sf"/>
</dbReference>
<dbReference type="EMBL" id="GBBK01004031">
    <property type="protein sequence ID" value="JAC20451.1"/>
    <property type="molecule type" value="mRNA"/>
</dbReference>
<accession>A0A023FEX1</accession>
<name>A0A023FEX1_AMBCJ</name>
<protein>
    <submittedName>
        <fullName evidence="5">Putative alternative splicing factor srp55/b52/srp75 rrm superfamily</fullName>
    </submittedName>
</protein>
<dbReference type="Pfam" id="PF00076">
    <property type="entry name" value="RRM_1"/>
    <property type="match status" value="1"/>
</dbReference>
<dbReference type="AlphaFoldDB" id="A0A023FEX1"/>
<dbReference type="InterPro" id="IPR050374">
    <property type="entry name" value="RRT5_SRSF_SR"/>
</dbReference>
<dbReference type="InterPro" id="IPR035979">
    <property type="entry name" value="RBD_domain_sf"/>
</dbReference>
<organism evidence="5">
    <name type="scientific">Amblyomma cajennense</name>
    <name type="common">Cayenne tick</name>
    <name type="synonym">Acarus cajennensis</name>
    <dbReference type="NCBI Taxonomy" id="34607"/>
    <lineage>
        <taxon>Eukaryota</taxon>
        <taxon>Metazoa</taxon>
        <taxon>Ecdysozoa</taxon>
        <taxon>Arthropoda</taxon>
        <taxon>Chelicerata</taxon>
        <taxon>Arachnida</taxon>
        <taxon>Acari</taxon>
        <taxon>Parasitiformes</taxon>
        <taxon>Ixodida</taxon>
        <taxon>Ixodoidea</taxon>
        <taxon>Ixodidae</taxon>
        <taxon>Amblyomminae</taxon>
        <taxon>Amblyomma</taxon>
    </lineage>
</organism>
<evidence type="ECO:0000256" key="2">
    <source>
        <dbReference type="PROSITE-ProRule" id="PRU00176"/>
    </source>
</evidence>
<dbReference type="GO" id="GO:0005634">
    <property type="term" value="C:nucleus"/>
    <property type="evidence" value="ECO:0007669"/>
    <property type="project" value="TreeGrafter"/>
</dbReference>
<dbReference type="InterPro" id="IPR000504">
    <property type="entry name" value="RRM_dom"/>
</dbReference>
<evidence type="ECO:0000313" key="5">
    <source>
        <dbReference type="EMBL" id="JAC20451.1"/>
    </source>
</evidence>
<dbReference type="PANTHER" id="PTHR23003:SF53">
    <property type="entry name" value="SERINE-ARGININE PROTEIN 55-LIKE PROTEIN"/>
    <property type="match status" value="1"/>
</dbReference>
<proteinExistence type="evidence at transcript level"/>
<sequence length="167" mass="19192">MTRVYVGHLSYRVRERDLEKFFRGFGKIREVLLKNGFGFVEFHDYRDADDAVYELNGRELDGERVVVELAHGTARRPPPPRSSWPDSGSGTNRYGPPTRTDYRVIIENLSSRISWQDLKDRMRQVGDVTYADAHRHRRNEGLVGDDYATIDFHVDFLCPAACSGSLI</sequence>